<dbReference type="EMBL" id="CP001734">
    <property type="protein sequence ID" value="ACV68877.1"/>
    <property type="molecule type" value="Genomic_DNA"/>
</dbReference>
<dbReference type="STRING" id="485915.Dret_1593"/>
<dbReference type="AlphaFoldDB" id="C8X380"/>
<evidence type="ECO:0000313" key="3">
    <source>
        <dbReference type="Proteomes" id="UP000001052"/>
    </source>
</evidence>
<organism evidence="2 3">
    <name type="scientific">Desulfohalobium retbaense (strain ATCC 49708 / DSM 5692 / JCM 16813 / HR100)</name>
    <dbReference type="NCBI Taxonomy" id="485915"/>
    <lineage>
        <taxon>Bacteria</taxon>
        <taxon>Pseudomonadati</taxon>
        <taxon>Thermodesulfobacteriota</taxon>
        <taxon>Desulfovibrionia</taxon>
        <taxon>Desulfovibrionales</taxon>
        <taxon>Desulfohalobiaceae</taxon>
        <taxon>Desulfohalobium</taxon>
    </lineage>
</organism>
<dbReference type="Proteomes" id="UP000001052">
    <property type="component" value="Chromosome"/>
</dbReference>
<reference evidence="2 3" key="2">
    <citation type="journal article" date="2010" name="Stand. Genomic Sci.">
        <title>Complete genome sequence of Desulfohalobium retbaense type strain (HR(100)).</title>
        <authorList>
            <person name="Spring S."/>
            <person name="Nolan M."/>
            <person name="Lapidus A."/>
            <person name="Glavina Del Rio T."/>
            <person name="Copeland A."/>
            <person name="Tice H."/>
            <person name="Cheng J.F."/>
            <person name="Lucas S."/>
            <person name="Land M."/>
            <person name="Chen F."/>
            <person name="Bruce D."/>
            <person name="Goodwin L."/>
            <person name="Pitluck S."/>
            <person name="Ivanova N."/>
            <person name="Mavromatis K."/>
            <person name="Mikhailova N."/>
            <person name="Pati A."/>
            <person name="Chen A."/>
            <person name="Palaniappan K."/>
            <person name="Hauser L."/>
            <person name="Chang Y.J."/>
            <person name="Jeffries C.D."/>
            <person name="Munk C."/>
            <person name="Kiss H."/>
            <person name="Chain P."/>
            <person name="Han C."/>
            <person name="Brettin T."/>
            <person name="Detter J.C."/>
            <person name="Schuler E."/>
            <person name="Goker M."/>
            <person name="Rohde M."/>
            <person name="Bristow J."/>
            <person name="Eisen J.A."/>
            <person name="Markowitz V."/>
            <person name="Hugenholtz P."/>
            <person name="Kyrpides N.C."/>
            <person name="Klenk H.P."/>
        </authorList>
    </citation>
    <scope>NUCLEOTIDE SEQUENCE [LARGE SCALE GENOMIC DNA]</scope>
    <source>
        <strain evidence="2 3">DSM 5692</strain>
    </source>
</reference>
<dbReference type="SUPFAM" id="SSF82649">
    <property type="entry name" value="SufE/NifU"/>
    <property type="match status" value="1"/>
</dbReference>
<dbReference type="PANTHER" id="PTHR10093">
    <property type="entry name" value="IRON-SULFUR CLUSTER ASSEMBLY ENZYME NIFU HOMOLOG"/>
    <property type="match status" value="1"/>
</dbReference>
<evidence type="ECO:0000259" key="1">
    <source>
        <dbReference type="Pfam" id="PF01592"/>
    </source>
</evidence>
<dbReference type="GO" id="GO:0051536">
    <property type="term" value="F:iron-sulfur cluster binding"/>
    <property type="evidence" value="ECO:0007669"/>
    <property type="project" value="InterPro"/>
</dbReference>
<accession>C8X380</accession>
<dbReference type="Pfam" id="PF01592">
    <property type="entry name" value="NifU_N"/>
    <property type="match status" value="1"/>
</dbReference>
<dbReference type="CDD" id="cd06664">
    <property type="entry name" value="IscU_like"/>
    <property type="match status" value="1"/>
</dbReference>
<keyword evidence="3" id="KW-1185">Reference proteome</keyword>
<feature type="domain" description="NIF system FeS cluster assembly NifU N-terminal" evidence="1">
    <location>
        <begin position="29"/>
        <end position="140"/>
    </location>
</feature>
<dbReference type="HOGENOM" id="CLU_079283_5_1_7"/>
<dbReference type="GO" id="GO:0005506">
    <property type="term" value="F:iron ion binding"/>
    <property type="evidence" value="ECO:0007669"/>
    <property type="project" value="InterPro"/>
</dbReference>
<evidence type="ECO:0000313" key="2">
    <source>
        <dbReference type="EMBL" id="ACV68877.1"/>
    </source>
</evidence>
<protein>
    <submittedName>
        <fullName evidence="2">Nitrogen-fixing NifU domain protein</fullName>
    </submittedName>
</protein>
<sequence length="143" mass="15414">MDTLDSILADIQDEADQDAQTYLGDTAYALWRNPIHVGTFSQPDGVGDLTGECGDSIQIEILVREGRIHEARFWTDGCGPSIVSGCVACELACGKSLEEAASLQAGEILEYLGGLPEDKEHCAHLAARTLQEAVDAYMRSRQG</sequence>
<dbReference type="GO" id="GO:0016226">
    <property type="term" value="P:iron-sulfur cluster assembly"/>
    <property type="evidence" value="ECO:0007669"/>
    <property type="project" value="InterPro"/>
</dbReference>
<dbReference type="eggNOG" id="COG0822">
    <property type="taxonomic scope" value="Bacteria"/>
</dbReference>
<reference evidence="3" key="1">
    <citation type="submission" date="2009-09" db="EMBL/GenBank/DDBJ databases">
        <title>The complete chromosome of Desulfohalobium retbaense DSM 5692.</title>
        <authorList>
            <consortium name="US DOE Joint Genome Institute (JGI-PGF)"/>
            <person name="Lucas S."/>
            <person name="Copeland A."/>
            <person name="Lapidus A."/>
            <person name="Glavina del Rio T."/>
            <person name="Dalin E."/>
            <person name="Tice H."/>
            <person name="Bruce D."/>
            <person name="Goodwin L."/>
            <person name="Pitluck S."/>
            <person name="Kyrpides N."/>
            <person name="Mavromatis K."/>
            <person name="Ivanova N."/>
            <person name="Mikhailova N."/>
            <person name="Munk A.C."/>
            <person name="Brettin T."/>
            <person name="Detter J.C."/>
            <person name="Han C."/>
            <person name="Tapia R."/>
            <person name="Larimer F."/>
            <person name="Land M."/>
            <person name="Hauser L."/>
            <person name="Markowitz V."/>
            <person name="Cheng J.-F."/>
            <person name="Hugenholtz P."/>
            <person name="Woyke T."/>
            <person name="Wu D."/>
            <person name="Spring S."/>
            <person name="Klenk H.-P."/>
            <person name="Eisen J.A."/>
        </authorList>
    </citation>
    <scope>NUCLEOTIDE SEQUENCE [LARGE SCALE GENOMIC DNA]</scope>
    <source>
        <strain evidence="3">DSM 5692</strain>
    </source>
</reference>
<dbReference type="KEGG" id="drt:Dret_1593"/>
<gene>
    <name evidence="2" type="ordered locus">Dret_1593</name>
</gene>
<name>C8X380_DESRD</name>
<proteinExistence type="predicted"/>
<dbReference type="InterPro" id="IPR002871">
    <property type="entry name" value="NIF_FeS_clus_asmbl_NifU_N"/>
</dbReference>
<dbReference type="Gene3D" id="3.90.1010.10">
    <property type="match status" value="1"/>
</dbReference>
<dbReference type="RefSeq" id="WP_015752020.1">
    <property type="nucleotide sequence ID" value="NC_013223.1"/>
</dbReference>